<keyword evidence="1" id="KW-0853">WD repeat</keyword>
<dbReference type="InterPro" id="IPR027417">
    <property type="entry name" value="P-loop_NTPase"/>
</dbReference>
<dbReference type="Pfam" id="PF05729">
    <property type="entry name" value="NACHT"/>
    <property type="match status" value="1"/>
</dbReference>
<dbReference type="InterPro" id="IPR015943">
    <property type="entry name" value="WD40/YVTN_repeat-like_dom_sf"/>
</dbReference>
<feature type="repeat" description="WD" evidence="1">
    <location>
        <begin position="849"/>
        <end position="890"/>
    </location>
</feature>
<accession>A0A7Y6M535</accession>
<dbReference type="PROSITE" id="PS50294">
    <property type="entry name" value="WD_REPEATS_REGION"/>
    <property type="match status" value="1"/>
</dbReference>
<dbReference type="Gene3D" id="3.40.50.300">
    <property type="entry name" value="P-loop containing nucleotide triphosphate hydrolases"/>
    <property type="match status" value="1"/>
</dbReference>
<feature type="domain" description="NACHT" evidence="4">
    <location>
        <begin position="149"/>
        <end position="269"/>
    </location>
</feature>
<dbReference type="PANTHER" id="PTHR19879">
    <property type="entry name" value="TRANSCRIPTION INITIATION FACTOR TFIID"/>
    <property type="match status" value="1"/>
</dbReference>
<evidence type="ECO:0000256" key="2">
    <source>
        <dbReference type="SAM" id="MobiDB-lite"/>
    </source>
</evidence>
<feature type="repeat" description="WD" evidence="1">
    <location>
        <begin position="945"/>
        <end position="985"/>
    </location>
</feature>
<dbReference type="InterPro" id="IPR001680">
    <property type="entry name" value="WD40_rpt"/>
</dbReference>
<comment type="caution">
    <text evidence="5">The sequence shown here is derived from an EMBL/GenBank/DDBJ whole genome shotgun (WGS) entry which is preliminary data.</text>
</comment>
<dbReference type="Pfam" id="PF00400">
    <property type="entry name" value="WD40"/>
    <property type="match status" value="3"/>
</dbReference>
<keyword evidence="6" id="KW-1185">Reference proteome</keyword>
<feature type="transmembrane region" description="Helical" evidence="3">
    <location>
        <begin position="35"/>
        <end position="54"/>
    </location>
</feature>
<feature type="region of interest" description="Disordered" evidence="2">
    <location>
        <begin position="714"/>
        <end position="738"/>
    </location>
</feature>
<keyword evidence="3" id="KW-0472">Membrane</keyword>
<dbReference type="PROSITE" id="PS50082">
    <property type="entry name" value="WD_REPEATS_2"/>
    <property type="match status" value="2"/>
</dbReference>
<feature type="transmembrane region" description="Helical" evidence="3">
    <location>
        <begin position="534"/>
        <end position="558"/>
    </location>
</feature>
<dbReference type="RefSeq" id="WP_175591634.1">
    <property type="nucleotide sequence ID" value="NZ_JABWGN010000008.1"/>
</dbReference>
<dbReference type="AlphaFoldDB" id="A0A7Y6M535"/>
<dbReference type="PANTHER" id="PTHR19879:SF9">
    <property type="entry name" value="TRANSCRIPTION INITIATION FACTOR TFIID SUBUNIT 5"/>
    <property type="match status" value="1"/>
</dbReference>
<dbReference type="EMBL" id="JABWGN010000008">
    <property type="protein sequence ID" value="NUW34201.1"/>
    <property type="molecule type" value="Genomic_DNA"/>
</dbReference>
<proteinExistence type="predicted"/>
<evidence type="ECO:0000256" key="1">
    <source>
        <dbReference type="PROSITE-ProRule" id="PRU00221"/>
    </source>
</evidence>
<keyword evidence="3" id="KW-1133">Transmembrane helix</keyword>
<gene>
    <name evidence="5" type="ORF">HTZ77_22580</name>
</gene>
<feature type="transmembrane region" description="Helical" evidence="3">
    <location>
        <begin position="636"/>
        <end position="655"/>
    </location>
</feature>
<dbReference type="SUPFAM" id="SSF50998">
    <property type="entry name" value="Quinoprotein alcohol dehydrogenase-like"/>
    <property type="match status" value="1"/>
</dbReference>
<dbReference type="PROSITE" id="PS50837">
    <property type="entry name" value="NACHT"/>
    <property type="match status" value="1"/>
</dbReference>
<organism evidence="5 6">
    <name type="scientific">Nonomuraea montanisoli</name>
    <dbReference type="NCBI Taxonomy" id="2741721"/>
    <lineage>
        <taxon>Bacteria</taxon>
        <taxon>Bacillati</taxon>
        <taxon>Actinomycetota</taxon>
        <taxon>Actinomycetes</taxon>
        <taxon>Streptosporangiales</taxon>
        <taxon>Streptosporangiaceae</taxon>
        <taxon>Nonomuraea</taxon>
    </lineage>
</organism>
<sequence length="1061" mass="113253">MNPRSRKVSPVTLVIIPVAIGLVGNLWTSTVAVDAWWFGPLTALIVAVLVVWAIRIELVRSRPAPVEEAALLRQAAESLRLAVTRQWVAESKVLSLANPRPMPVRWNLTAEPRFVPGSGGVTVSGEVTWSGSADDVDALAESYRALPGGRLIILGEAGAGKTTLAIQLLLSLAEDTEDTEGPVPVLVSAAGWDPAVHPDFAGWFAARLDQGYGWLRDFGPDTAANLFTDARVIPVLDGLDEVPADVRPLILTALNAALARRNRLIITCRRREYGEAVRAGQTISDSAVIEAEPMPGAAAAGYLSAVIGRTVPEPGWQDVIAHLEGGARGPLAETAANPLGLWLLRTVYADARESPEALLDTERFPTASALRAHLFDRLIPTAIAVRPWTSRPETDLFRPRRPYTPEQVTQWLGNLAVLLDHTPNPERKVGRASLGSRDFAWWRLGAGVLIHRPPGPFGYLGMVLSSVLWAVAVGQLALGAPLGWALTAAVIVLTEYQEGPAGDHWSWERDLPGSADVGIRGRLGRLLQQIRSKAVPAVLVFAVCGGLLSGLHVLALILGAGGLPFTPALLVLYGLTFALSLLNDAVTTWMDGDAAGGPMDQWRADRRLTFTRAAAGAVTGAAIGGVFAAIARPESAVVVTALTAAAGALSAFVGGTRHAWPVYLIASARLARRGRLPRRLMEFLDDAHRLGLLRVVGPVYQFRHAEFHDHLSARLRPAPPPRAARPPTAVVTMPPRGDPADLRPVRVQTFEGFKEILDVAFLPGGESLALTTTGRTHVIDLHGKIQRTFRYGGLASRFERAAATQAQAVHSPDGRWIAVAGGTFDLRATDWSNGKIWILDAATGARHREFVHDDWVNALAFSPDGGRIAGGSQAGSTRIWDVADGTELLTIAHVSWVNSVAFSPDGTLVATGTSGLYRPQHDHRAAEVWDASTGAALLRLRGVDASGVSEGVNDVAFSPDGTWLATAGDRVTRIWDVATGAAAHTIPEGSQSLAFSSDGLLLATAARASAAVLWNTRTWAELLRIPQPHFATRVAFDADASLLATCCRGGVVQLWRLWPGA</sequence>
<feature type="transmembrane region" description="Helical" evidence="3">
    <location>
        <begin position="12"/>
        <end position="29"/>
    </location>
</feature>
<evidence type="ECO:0000256" key="3">
    <source>
        <dbReference type="SAM" id="Phobius"/>
    </source>
</evidence>
<feature type="transmembrane region" description="Helical" evidence="3">
    <location>
        <begin position="610"/>
        <end position="630"/>
    </location>
</feature>
<dbReference type="InterPro" id="IPR007111">
    <property type="entry name" value="NACHT_NTPase"/>
</dbReference>
<evidence type="ECO:0000259" key="4">
    <source>
        <dbReference type="PROSITE" id="PS50837"/>
    </source>
</evidence>
<dbReference type="Gene3D" id="2.130.10.10">
    <property type="entry name" value="YVTN repeat-like/Quinoprotein amine dehydrogenase"/>
    <property type="match status" value="2"/>
</dbReference>
<reference evidence="5 6" key="1">
    <citation type="submission" date="2020-06" db="EMBL/GenBank/DDBJ databases">
        <title>Nonomuraea sp. SMC257, a novel actinomycete isolated from soil.</title>
        <authorList>
            <person name="Chanama M."/>
        </authorList>
    </citation>
    <scope>NUCLEOTIDE SEQUENCE [LARGE SCALE GENOMIC DNA]</scope>
    <source>
        <strain evidence="5 6">SMC257</strain>
    </source>
</reference>
<name>A0A7Y6M535_9ACTN</name>
<feature type="transmembrane region" description="Helical" evidence="3">
    <location>
        <begin position="570"/>
        <end position="589"/>
    </location>
</feature>
<evidence type="ECO:0000313" key="5">
    <source>
        <dbReference type="EMBL" id="NUW34201.1"/>
    </source>
</evidence>
<dbReference type="SMART" id="SM00320">
    <property type="entry name" value="WD40"/>
    <property type="match status" value="6"/>
</dbReference>
<keyword evidence="3" id="KW-0812">Transmembrane</keyword>
<dbReference type="SUPFAM" id="SSF52540">
    <property type="entry name" value="P-loop containing nucleoside triphosphate hydrolases"/>
    <property type="match status" value="1"/>
</dbReference>
<protein>
    <submittedName>
        <fullName evidence="5">NACHT domain-containing protein</fullName>
    </submittedName>
</protein>
<dbReference type="InterPro" id="IPR011047">
    <property type="entry name" value="Quinoprotein_ADH-like_sf"/>
</dbReference>
<evidence type="ECO:0000313" key="6">
    <source>
        <dbReference type="Proteomes" id="UP000586042"/>
    </source>
</evidence>
<dbReference type="Proteomes" id="UP000586042">
    <property type="component" value="Unassembled WGS sequence"/>
</dbReference>